<evidence type="ECO:0000313" key="3">
    <source>
        <dbReference type="Proteomes" id="UP000092461"/>
    </source>
</evidence>
<organism evidence="2 3">
    <name type="scientific">Lutzomyia longipalpis</name>
    <name type="common">Sand fly</name>
    <dbReference type="NCBI Taxonomy" id="7200"/>
    <lineage>
        <taxon>Eukaryota</taxon>
        <taxon>Metazoa</taxon>
        <taxon>Ecdysozoa</taxon>
        <taxon>Arthropoda</taxon>
        <taxon>Hexapoda</taxon>
        <taxon>Insecta</taxon>
        <taxon>Pterygota</taxon>
        <taxon>Neoptera</taxon>
        <taxon>Endopterygota</taxon>
        <taxon>Diptera</taxon>
        <taxon>Nematocera</taxon>
        <taxon>Psychodoidea</taxon>
        <taxon>Psychodidae</taxon>
        <taxon>Lutzomyia</taxon>
        <taxon>Lutzomyia</taxon>
    </lineage>
</organism>
<dbReference type="VEuPathDB" id="VectorBase:LLONM1_002994"/>
<keyword evidence="3" id="KW-1185">Reference proteome</keyword>
<accession>A0A1B0CH42</accession>
<reference evidence="2" key="1">
    <citation type="submission" date="2020-05" db="UniProtKB">
        <authorList>
            <consortium name="EnsemblMetazoa"/>
        </authorList>
    </citation>
    <scope>IDENTIFICATION</scope>
    <source>
        <strain evidence="2">Jacobina</strain>
    </source>
</reference>
<dbReference type="Proteomes" id="UP000092461">
    <property type="component" value="Unassembled WGS sequence"/>
</dbReference>
<name>A0A1B0CH42_LUTLO</name>
<proteinExistence type="predicted"/>
<dbReference type="SUPFAM" id="SSF57667">
    <property type="entry name" value="beta-beta-alpha zinc fingers"/>
    <property type="match status" value="1"/>
</dbReference>
<evidence type="ECO:0000313" key="2">
    <source>
        <dbReference type="EnsemblMetazoa" id="LLOJ003754-PA"/>
    </source>
</evidence>
<sequence length="175" mass="20356">MRPPVDVAIDVYAFVDGVAYVTLYYEHENINEWVIAKQLAQYTDENFMVKINAIVTRRRPLCERKYPPKPFVWNQCDIKPSELLVIDDVYNGASIFPFLTSVKLDVNTKSEEGGRLKKNCQDLYTIAGINRLERGGIKCQLCDTYLNDISQVRLHLFTKLHRDREKEIKFEVATH</sequence>
<dbReference type="EMBL" id="AJWK01012002">
    <property type="status" value="NOT_ANNOTATED_CDS"/>
    <property type="molecule type" value="Genomic_DNA"/>
</dbReference>
<evidence type="ECO:0000259" key="1">
    <source>
        <dbReference type="PROSITE" id="PS00028"/>
    </source>
</evidence>
<dbReference type="PROSITE" id="PS00028">
    <property type="entry name" value="ZINC_FINGER_C2H2_1"/>
    <property type="match status" value="1"/>
</dbReference>
<feature type="domain" description="C2H2-type" evidence="1">
    <location>
        <begin position="139"/>
        <end position="161"/>
    </location>
</feature>
<dbReference type="VEuPathDB" id="VectorBase:LLOJ003754"/>
<dbReference type="AlphaFoldDB" id="A0A1B0CH42"/>
<dbReference type="EMBL" id="AJWK01012001">
    <property type="status" value="NOT_ANNOTATED_CDS"/>
    <property type="molecule type" value="Genomic_DNA"/>
</dbReference>
<dbReference type="InterPro" id="IPR013087">
    <property type="entry name" value="Znf_C2H2_type"/>
</dbReference>
<dbReference type="EnsemblMetazoa" id="LLOJ003754-RA">
    <property type="protein sequence ID" value="LLOJ003754-PA"/>
    <property type="gene ID" value="LLOJ003754"/>
</dbReference>
<dbReference type="InterPro" id="IPR036236">
    <property type="entry name" value="Znf_C2H2_sf"/>
</dbReference>
<protein>
    <recommendedName>
        <fullName evidence="1">C2H2-type domain-containing protein</fullName>
    </recommendedName>
</protein>